<accession>A0ABU2BYC6</accession>
<dbReference type="Proteomes" id="UP001183648">
    <property type="component" value="Unassembled WGS sequence"/>
</dbReference>
<name>A0ABU2BYC6_9ACTN</name>
<proteinExistence type="predicted"/>
<keyword evidence="1" id="KW-0732">Signal</keyword>
<dbReference type="PROSITE" id="PS51257">
    <property type="entry name" value="PROKAR_LIPOPROTEIN"/>
    <property type="match status" value="1"/>
</dbReference>
<comment type="caution">
    <text evidence="2">The sequence shown here is derived from an EMBL/GenBank/DDBJ whole genome shotgun (WGS) entry which is preliminary data.</text>
</comment>
<feature type="chain" id="PRO_5046392625" description="Lipoprotein" evidence="1">
    <location>
        <begin position="20"/>
        <end position="157"/>
    </location>
</feature>
<keyword evidence="3" id="KW-1185">Reference proteome</keyword>
<organism evidence="2 3">
    <name type="scientific">Nocardioides marmoribigeumensis</name>
    <dbReference type="NCBI Taxonomy" id="433649"/>
    <lineage>
        <taxon>Bacteria</taxon>
        <taxon>Bacillati</taxon>
        <taxon>Actinomycetota</taxon>
        <taxon>Actinomycetes</taxon>
        <taxon>Propionibacteriales</taxon>
        <taxon>Nocardioidaceae</taxon>
        <taxon>Nocardioides</taxon>
    </lineage>
</organism>
<evidence type="ECO:0008006" key="4">
    <source>
        <dbReference type="Google" id="ProtNLM"/>
    </source>
</evidence>
<gene>
    <name evidence="2" type="ORF">J2S63_002958</name>
</gene>
<protein>
    <recommendedName>
        <fullName evidence="4">Lipoprotein</fullName>
    </recommendedName>
</protein>
<dbReference type="EMBL" id="JAVDYG010000001">
    <property type="protein sequence ID" value="MDR7363405.1"/>
    <property type="molecule type" value="Genomic_DNA"/>
</dbReference>
<dbReference type="RefSeq" id="WP_310303766.1">
    <property type="nucleotide sequence ID" value="NZ_BAAAPS010000003.1"/>
</dbReference>
<sequence length="157" mass="16401">MTAPLRRTAVLAAVSLAGALVLGGCGSDKKSEAEAEHEALPASATETCVADAEQVSSLPDGFPTDFPFPDRTVVYDAEDRGADGVIATGVTSLPFEQVLAALNGPAQDAGFEVEHGETEEHDAEADWRGNGFEGRWAIRESGKCQGETVVQVVARAE</sequence>
<evidence type="ECO:0000313" key="2">
    <source>
        <dbReference type="EMBL" id="MDR7363405.1"/>
    </source>
</evidence>
<evidence type="ECO:0000256" key="1">
    <source>
        <dbReference type="SAM" id="SignalP"/>
    </source>
</evidence>
<feature type="signal peptide" evidence="1">
    <location>
        <begin position="1"/>
        <end position="19"/>
    </location>
</feature>
<evidence type="ECO:0000313" key="3">
    <source>
        <dbReference type="Proteomes" id="UP001183648"/>
    </source>
</evidence>
<reference evidence="2 3" key="1">
    <citation type="submission" date="2023-07" db="EMBL/GenBank/DDBJ databases">
        <title>Sequencing the genomes of 1000 actinobacteria strains.</title>
        <authorList>
            <person name="Klenk H.-P."/>
        </authorList>
    </citation>
    <scope>NUCLEOTIDE SEQUENCE [LARGE SCALE GENOMIC DNA]</scope>
    <source>
        <strain evidence="2 3">DSM 19426</strain>
    </source>
</reference>